<evidence type="ECO:0000313" key="3">
    <source>
        <dbReference type="EMBL" id="SDM99351.1"/>
    </source>
</evidence>
<reference evidence="3 4" key="1">
    <citation type="submission" date="2016-10" db="EMBL/GenBank/DDBJ databases">
        <authorList>
            <person name="de Groot N.N."/>
        </authorList>
    </citation>
    <scope>NUCLEOTIDE SEQUENCE [LARGE SCALE GENOMIC DNA]</scope>
    <source>
        <strain evidence="3 4">DSM 21668</strain>
    </source>
</reference>
<proteinExistence type="predicted"/>
<feature type="signal peptide" evidence="1">
    <location>
        <begin position="1"/>
        <end position="26"/>
    </location>
</feature>
<keyword evidence="4" id="KW-1185">Reference proteome</keyword>
<name>A0A1G9XS59_9BACT</name>
<feature type="domain" description="Outer membrane protein beta-barrel" evidence="2">
    <location>
        <begin position="25"/>
        <end position="183"/>
    </location>
</feature>
<organism evidence="3 4">
    <name type="scientific">Siphonobacter aquaeclarae</name>
    <dbReference type="NCBI Taxonomy" id="563176"/>
    <lineage>
        <taxon>Bacteria</taxon>
        <taxon>Pseudomonadati</taxon>
        <taxon>Bacteroidota</taxon>
        <taxon>Cytophagia</taxon>
        <taxon>Cytophagales</taxon>
        <taxon>Cytophagaceae</taxon>
        <taxon>Siphonobacter</taxon>
    </lineage>
</organism>
<dbReference type="AlphaFoldDB" id="A0A1G9XS59"/>
<dbReference type="STRING" id="563176.SAMN04488090_4726"/>
<evidence type="ECO:0000259" key="2">
    <source>
        <dbReference type="Pfam" id="PF13568"/>
    </source>
</evidence>
<evidence type="ECO:0000313" key="4">
    <source>
        <dbReference type="Proteomes" id="UP000198901"/>
    </source>
</evidence>
<feature type="chain" id="PRO_5011461495" evidence="1">
    <location>
        <begin position="27"/>
        <end position="221"/>
    </location>
</feature>
<dbReference type="Gene3D" id="2.40.160.20">
    <property type="match status" value="1"/>
</dbReference>
<evidence type="ECO:0000256" key="1">
    <source>
        <dbReference type="SAM" id="SignalP"/>
    </source>
</evidence>
<sequence length="221" mass="24176">MKTHFHMKKYLLITFLLSALSTASFAQDNLSWGPMAGVSVSNFRGDVSNTAWKTGFTGGLFINYSIVDRFGLGGQLLYTQLGAKVKNSDAETRLNYIQVPILATFYLNGRGNALRPKLFVGPHVGFLVAARNQNGDNLNADSNNKQFTGMDAGLTLGGGLNYRLNNHMWLNADVRYGLGLVDVVKNPNVSVYNKNWGVNVGVSFPLGKYTPSSGKFTPSRR</sequence>
<keyword evidence="1" id="KW-0732">Signal</keyword>
<gene>
    <name evidence="3" type="ORF">SAMN04488090_4726</name>
</gene>
<dbReference type="SUPFAM" id="SSF56925">
    <property type="entry name" value="OMPA-like"/>
    <property type="match status" value="1"/>
</dbReference>
<dbReference type="InterPro" id="IPR011250">
    <property type="entry name" value="OMP/PagP_B-barrel"/>
</dbReference>
<dbReference type="Proteomes" id="UP000198901">
    <property type="component" value="Unassembled WGS sequence"/>
</dbReference>
<dbReference type="EMBL" id="FNGS01000011">
    <property type="protein sequence ID" value="SDM99351.1"/>
    <property type="molecule type" value="Genomic_DNA"/>
</dbReference>
<dbReference type="InterPro" id="IPR025665">
    <property type="entry name" value="Beta-barrel_OMP_2"/>
</dbReference>
<dbReference type="Pfam" id="PF13568">
    <property type="entry name" value="OMP_b-brl_2"/>
    <property type="match status" value="1"/>
</dbReference>
<protein>
    <submittedName>
        <fullName evidence="3">Outer membrane protein beta-barrel domain-containing protein</fullName>
    </submittedName>
</protein>
<accession>A0A1G9XS59</accession>